<name>A0A1H9S6N9_9BACI</name>
<proteinExistence type="predicted"/>
<evidence type="ECO:0000313" key="3">
    <source>
        <dbReference type="EMBL" id="SER80640.1"/>
    </source>
</evidence>
<feature type="signal peptide" evidence="2">
    <location>
        <begin position="1"/>
        <end position="18"/>
    </location>
</feature>
<accession>A0A1H9S6N9</accession>
<feature type="compositionally biased region" description="Acidic residues" evidence="1">
    <location>
        <begin position="57"/>
        <end position="66"/>
    </location>
</feature>
<evidence type="ECO:0000256" key="2">
    <source>
        <dbReference type="SAM" id="SignalP"/>
    </source>
</evidence>
<dbReference type="Pfam" id="PF14039">
    <property type="entry name" value="YusW"/>
    <property type="match status" value="1"/>
</dbReference>
<gene>
    <name evidence="3" type="ORF">SAMN05518684_10455</name>
</gene>
<evidence type="ECO:0000313" key="4">
    <source>
        <dbReference type="Proteomes" id="UP000198571"/>
    </source>
</evidence>
<dbReference type="EMBL" id="FOGT01000004">
    <property type="protein sequence ID" value="SER80640.1"/>
    <property type="molecule type" value="Genomic_DNA"/>
</dbReference>
<reference evidence="4" key="1">
    <citation type="submission" date="2016-10" db="EMBL/GenBank/DDBJ databases">
        <authorList>
            <person name="Varghese N."/>
            <person name="Submissions S."/>
        </authorList>
    </citation>
    <scope>NUCLEOTIDE SEQUENCE [LARGE SCALE GENOMIC DNA]</scope>
    <source>
        <strain evidence="4">S9</strain>
    </source>
</reference>
<dbReference type="Proteomes" id="UP000198571">
    <property type="component" value="Unassembled WGS sequence"/>
</dbReference>
<evidence type="ECO:0000256" key="1">
    <source>
        <dbReference type="SAM" id="MobiDB-lite"/>
    </source>
</evidence>
<dbReference type="RefSeq" id="WP_093048675.1">
    <property type="nucleotide sequence ID" value="NZ_FOGT01000004.1"/>
</dbReference>
<feature type="region of interest" description="Disordered" evidence="1">
    <location>
        <begin position="22"/>
        <end position="81"/>
    </location>
</feature>
<dbReference type="OrthoDB" id="2972838at2"/>
<dbReference type="PROSITE" id="PS51257">
    <property type="entry name" value="PROKAR_LIPOPROTEIN"/>
    <property type="match status" value="1"/>
</dbReference>
<feature type="chain" id="PRO_5039470598" evidence="2">
    <location>
        <begin position="19"/>
        <end position="236"/>
    </location>
</feature>
<keyword evidence="2" id="KW-0732">Signal</keyword>
<dbReference type="InterPro" id="IPR025623">
    <property type="entry name" value="YusW"/>
</dbReference>
<feature type="region of interest" description="Disordered" evidence="1">
    <location>
        <begin position="189"/>
        <end position="236"/>
    </location>
</feature>
<organism evidence="3 4">
    <name type="scientific">Salipaludibacillus aurantiacus</name>
    <dbReference type="NCBI Taxonomy" id="1601833"/>
    <lineage>
        <taxon>Bacteria</taxon>
        <taxon>Bacillati</taxon>
        <taxon>Bacillota</taxon>
        <taxon>Bacilli</taxon>
        <taxon>Bacillales</taxon>
        <taxon>Bacillaceae</taxon>
    </lineage>
</organism>
<dbReference type="AlphaFoldDB" id="A0A1H9S6N9"/>
<feature type="compositionally biased region" description="Acidic residues" evidence="1">
    <location>
        <begin position="201"/>
        <end position="236"/>
    </location>
</feature>
<feature type="compositionally biased region" description="Low complexity" evidence="1">
    <location>
        <begin position="67"/>
        <end position="79"/>
    </location>
</feature>
<feature type="compositionally biased region" description="Low complexity" evidence="1">
    <location>
        <begin position="33"/>
        <end position="42"/>
    </location>
</feature>
<protein>
    <submittedName>
        <fullName evidence="3">YusW-like protein</fullName>
    </submittedName>
</protein>
<keyword evidence="4" id="KW-1185">Reference proteome</keyword>
<sequence>MKKFKMSLAATATVLAIAGCGDTEEGNNGGGNETNQNNGQTEEVNEEPDVNMADNNENNDELDTDNDAGLNDDNNAANNMEEDGEEAEAVMDQDFQNFDLNVTLVDDTEWEFNYNPAQEDGEEPEATISGDDINLEGEEAVEEMESYLSEFHVNAASEQEEITSEIADTFDFNEDDFQEYTLTIDFAEQENETEWTWSQDQDGENEGGEEDTEGGEEDAGSNDDGLNFEDNDNSNQ</sequence>